<organism evidence="5 9">
    <name type="scientific">Phytophthora fragariae</name>
    <dbReference type="NCBI Taxonomy" id="53985"/>
    <lineage>
        <taxon>Eukaryota</taxon>
        <taxon>Sar</taxon>
        <taxon>Stramenopiles</taxon>
        <taxon>Oomycota</taxon>
        <taxon>Peronosporomycetes</taxon>
        <taxon>Peronosporales</taxon>
        <taxon>Peronosporaceae</taxon>
        <taxon>Phytophthora</taxon>
    </lineage>
</organism>
<evidence type="ECO:0000313" key="9">
    <source>
        <dbReference type="Proteomes" id="UP000433483"/>
    </source>
</evidence>
<dbReference type="Proteomes" id="UP000433483">
    <property type="component" value="Unassembled WGS sequence"/>
</dbReference>
<dbReference type="Proteomes" id="UP000441208">
    <property type="component" value="Unassembled WGS sequence"/>
</dbReference>
<evidence type="ECO:0000313" key="6">
    <source>
        <dbReference type="EMBL" id="KAE9161779.1"/>
    </source>
</evidence>
<dbReference type="Proteomes" id="UP000440732">
    <property type="component" value="Unassembled WGS sequence"/>
</dbReference>
<dbReference type="EMBL" id="QXFX01004160">
    <property type="protein sequence ID" value="KAE9065213.1"/>
    <property type="molecule type" value="Genomic_DNA"/>
</dbReference>
<gene>
    <name evidence="7" type="ORF">PF001_g32039</name>
    <name evidence="6" type="ORF">PF002_g32286</name>
    <name evidence="5" type="ORF">PF005_g32181</name>
    <name evidence="3" type="ORF">PF006_g32085</name>
    <name evidence="2" type="ORF">PF007_g31898</name>
    <name evidence="1" type="ORF">PF009_g28890</name>
    <name evidence="4" type="ORF">PF010_g28294</name>
</gene>
<sequence>MEPDGAVLCDLSTDPADPHALVYTIPVSPNAYDVLRNEGYDTSLPPDVDSAVATVDEDAVGPALLPTPPLSMAGEVRKLKSARKMDLKVNQVTNAELQREMDEFVDKDVLAFMS</sequence>
<evidence type="ECO:0000313" key="13">
    <source>
        <dbReference type="Proteomes" id="UP000441208"/>
    </source>
</evidence>
<dbReference type="OrthoDB" id="122463at2759"/>
<evidence type="ECO:0000313" key="4">
    <source>
        <dbReference type="EMBL" id="KAE9065213.1"/>
    </source>
</evidence>
<dbReference type="Proteomes" id="UP000429523">
    <property type="component" value="Unassembled WGS sequence"/>
</dbReference>
<evidence type="ECO:0000313" key="12">
    <source>
        <dbReference type="Proteomes" id="UP000440732"/>
    </source>
</evidence>
<feature type="non-terminal residue" evidence="5">
    <location>
        <position position="114"/>
    </location>
</feature>
<name>A0A6A3V5H8_9STRA</name>
<dbReference type="EMBL" id="QXGF01003802">
    <property type="protein sequence ID" value="KAE8920820.1"/>
    <property type="molecule type" value="Genomic_DNA"/>
</dbReference>
<evidence type="ECO:0000313" key="1">
    <source>
        <dbReference type="EMBL" id="KAE8920820.1"/>
    </source>
</evidence>
<dbReference type="AlphaFoldDB" id="A0A6A3V5H8"/>
<evidence type="ECO:0000313" key="2">
    <source>
        <dbReference type="EMBL" id="KAE9056725.1"/>
    </source>
</evidence>
<evidence type="ECO:0000313" key="5">
    <source>
        <dbReference type="EMBL" id="KAE9159077.1"/>
    </source>
</evidence>
<keyword evidence="9" id="KW-1185">Reference proteome</keyword>
<dbReference type="Proteomes" id="UP000440367">
    <property type="component" value="Unassembled WGS sequence"/>
</dbReference>
<dbReference type="EMBL" id="QXGA01008137">
    <property type="protein sequence ID" value="KAE9058670.1"/>
    <property type="molecule type" value="Genomic_DNA"/>
</dbReference>
<evidence type="ECO:0000313" key="3">
    <source>
        <dbReference type="EMBL" id="KAE9058670.1"/>
    </source>
</evidence>
<evidence type="ECO:0000313" key="11">
    <source>
        <dbReference type="Proteomes" id="UP000440367"/>
    </source>
</evidence>
<dbReference type="Proteomes" id="UP000437068">
    <property type="component" value="Unassembled WGS sequence"/>
</dbReference>
<evidence type="ECO:0000313" key="7">
    <source>
        <dbReference type="EMBL" id="KAE9262485.1"/>
    </source>
</evidence>
<evidence type="ECO:0000313" key="10">
    <source>
        <dbReference type="Proteomes" id="UP000437068"/>
    </source>
</evidence>
<accession>A0A6A3V5H8</accession>
<proteinExistence type="predicted"/>
<dbReference type="EMBL" id="QXGD01007002">
    <property type="protein sequence ID" value="KAE9161779.1"/>
    <property type="molecule type" value="Genomic_DNA"/>
</dbReference>
<evidence type="ECO:0000313" key="8">
    <source>
        <dbReference type="Proteomes" id="UP000429523"/>
    </source>
</evidence>
<dbReference type="EMBL" id="QXGB01007493">
    <property type="protein sequence ID" value="KAE9159077.1"/>
    <property type="molecule type" value="Genomic_DNA"/>
</dbReference>
<comment type="caution">
    <text evidence="5">The sequence shown here is derived from an EMBL/GenBank/DDBJ whole genome shotgun (WGS) entry which is preliminary data.</text>
</comment>
<reference evidence="8 9" key="1">
    <citation type="submission" date="2018-08" db="EMBL/GenBank/DDBJ databases">
        <title>Genomic investigation of the strawberry pathogen Phytophthora fragariae indicates pathogenicity is determined by transcriptional variation in three key races.</title>
        <authorList>
            <person name="Adams T.M."/>
            <person name="Armitage A.D."/>
            <person name="Sobczyk M.K."/>
            <person name="Bates H.J."/>
            <person name="Dunwell J.M."/>
            <person name="Nellist C.F."/>
            <person name="Harrison R.J."/>
        </authorList>
    </citation>
    <scope>NUCLEOTIDE SEQUENCE [LARGE SCALE GENOMIC DNA]</scope>
    <source>
        <strain evidence="7 10">A4</strain>
        <strain evidence="6 11">BC-1</strain>
        <strain evidence="5 9">NOV-27</strain>
        <strain evidence="3 12">NOV-5</strain>
        <strain evidence="2 13">NOV-71</strain>
        <strain evidence="1 8">NOV-9</strain>
        <strain evidence="4 14">ONT-3</strain>
    </source>
</reference>
<dbReference type="EMBL" id="QXFZ01007626">
    <property type="protein sequence ID" value="KAE9056725.1"/>
    <property type="molecule type" value="Genomic_DNA"/>
</dbReference>
<dbReference type="EMBL" id="QXGE01008043">
    <property type="protein sequence ID" value="KAE9262485.1"/>
    <property type="molecule type" value="Genomic_DNA"/>
</dbReference>
<dbReference type="Proteomes" id="UP000488956">
    <property type="component" value="Unassembled WGS sequence"/>
</dbReference>
<protein>
    <submittedName>
        <fullName evidence="5">Uncharacterized protein</fullName>
    </submittedName>
</protein>
<evidence type="ECO:0000313" key="14">
    <source>
        <dbReference type="Proteomes" id="UP000488956"/>
    </source>
</evidence>